<dbReference type="EMBL" id="QRUP01000008">
    <property type="protein sequence ID" value="RGR74680.1"/>
    <property type="molecule type" value="Genomic_DNA"/>
</dbReference>
<keyword evidence="3" id="KW-1185">Reference proteome</keyword>
<reference evidence="2 3" key="1">
    <citation type="submission" date="2018-08" db="EMBL/GenBank/DDBJ databases">
        <title>A genome reference for cultivated species of the human gut microbiota.</title>
        <authorList>
            <person name="Zou Y."/>
            <person name="Xue W."/>
            <person name="Luo G."/>
        </authorList>
    </citation>
    <scope>NUCLEOTIDE SEQUENCE [LARGE SCALE GENOMIC DNA]</scope>
    <source>
        <strain evidence="2 3">AF24-29</strain>
    </source>
</reference>
<evidence type="ECO:0000313" key="2">
    <source>
        <dbReference type="EMBL" id="RGR74680.1"/>
    </source>
</evidence>
<dbReference type="AlphaFoldDB" id="A0A412G2P6"/>
<evidence type="ECO:0000256" key="1">
    <source>
        <dbReference type="SAM" id="Phobius"/>
    </source>
</evidence>
<organism evidence="2 3">
    <name type="scientific">Holdemania filiformis</name>
    <dbReference type="NCBI Taxonomy" id="61171"/>
    <lineage>
        <taxon>Bacteria</taxon>
        <taxon>Bacillati</taxon>
        <taxon>Bacillota</taxon>
        <taxon>Erysipelotrichia</taxon>
        <taxon>Erysipelotrichales</taxon>
        <taxon>Erysipelotrichaceae</taxon>
        <taxon>Holdemania</taxon>
    </lineage>
</organism>
<feature type="transmembrane region" description="Helical" evidence="1">
    <location>
        <begin position="6"/>
        <end position="24"/>
    </location>
</feature>
<accession>A0A412G2P6</accession>
<feature type="transmembrane region" description="Helical" evidence="1">
    <location>
        <begin position="56"/>
        <end position="76"/>
    </location>
</feature>
<feature type="transmembrane region" description="Helical" evidence="1">
    <location>
        <begin position="88"/>
        <end position="105"/>
    </location>
</feature>
<evidence type="ECO:0000313" key="3">
    <source>
        <dbReference type="Proteomes" id="UP000284178"/>
    </source>
</evidence>
<feature type="transmembrane region" description="Helical" evidence="1">
    <location>
        <begin position="31"/>
        <end position="50"/>
    </location>
</feature>
<sequence length="108" mass="12293">MLSSLVLSLIMTWLLELAFAFLLGIRRSKDLFLILLVNLITNPAVVYLALTFRYSLPSWFLIPLLESLAVAVEALYYRSYALTIRHPWLFSLAANGFSYGIGWLLQHG</sequence>
<proteinExistence type="predicted"/>
<dbReference type="Proteomes" id="UP000284178">
    <property type="component" value="Unassembled WGS sequence"/>
</dbReference>
<protein>
    <submittedName>
        <fullName evidence="2">Uncharacterized protein</fullName>
    </submittedName>
</protein>
<keyword evidence="1" id="KW-1133">Transmembrane helix</keyword>
<dbReference type="GeneID" id="83015305"/>
<gene>
    <name evidence="2" type="ORF">DWY25_07790</name>
</gene>
<dbReference type="RefSeq" id="WP_117894768.1">
    <property type="nucleotide sequence ID" value="NZ_CABJCV010000008.1"/>
</dbReference>
<keyword evidence="1" id="KW-0812">Transmembrane</keyword>
<keyword evidence="1" id="KW-0472">Membrane</keyword>
<name>A0A412G2P6_9FIRM</name>
<comment type="caution">
    <text evidence="2">The sequence shown here is derived from an EMBL/GenBank/DDBJ whole genome shotgun (WGS) entry which is preliminary data.</text>
</comment>